<evidence type="ECO:0000313" key="2">
    <source>
        <dbReference type="Proteomes" id="UP000267368"/>
    </source>
</evidence>
<dbReference type="OrthoDB" id="5244109at2"/>
<name>A0A3N0AHE9_9ACTN</name>
<gene>
    <name evidence="1" type="ORF">DMP07_01440</name>
</gene>
<dbReference type="Proteomes" id="UP000267368">
    <property type="component" value="Unassembled WGS sequence"/>
</dbReference>
<organism evidence="1 2">
    <name type="scientific">Slackia faecicanis</name>
    <dbReference type="NCBI Taxonomy" id="255723"/>
    <lineage>
        <taxon>Bacteria</taxon>
        <taxon>Bacillati</taxon>
        <taxon>Actinomycetota</taxon>
        <taxon>Coriobacteriia</taxon>
        <taxon>Eggerthellales</taxon>
        <taxon>Eggerthellaceae</taxon>
        <taxon>Slackia</taxon>
    </lineage>
</organism>
<dbReference type="AlphaFoldDB" id="A0A3N0AHE9"/>
<dbReference type="RefSeq" id="WP_123197370.1">
    <property type="nucleotide sequence ID" value="NZ_QICB01000001.1"/>
</dbReference>
<sequence>MKNYQVRAFFIDKKDVATPLTDDLIAGGYVQKRGGYIDRARERGIDRPTQYWHLIESWSAASAPDATFGRSIKCGELIFWMAESSGAVSAAALERLKDDVLREPSNRVRGNGLIQDACFDAIARVVEAFDAGASE</sequence>
<keyword evidence="2" id="KW-1185">Reference proteome</keyword>
<accession>A0A3N0AHE9</accession>
<evidence type="ECO:0000313" key="1">
    <source>
        <dbReference type="EMBL" id="RNL21529.1"/>
    </source>
</evidence>
<dbReference type="EMBL" id="QICB01000001">
    <property type="protein sequence ID" value="RNL21529.1"/>
    <property type="molecule type" value="Genomic_DNA"/>
</dbReference>
<reference evidence="2" key="1">
    <citation type="submission" date="2018-05" db="EMBL/GenBank/DDBJ databases">
        <title>Genome Sequencing of selected type strains of the family Eggerthellaceae.</title>
        <authorList>
            <person name="Danylec N."/>
            <person name="Stoll D.A."/>
            <person name="Doetsch A."/>
            <person name="Huch M."/>
        </authorList>
    </citation>
    <scope>NUCLEOTIDE SEQUENCE [LARGE SCALE GENOMIC DNA]</scope>
    <source>
        <strain evidence="2">DSM 17537</strain>
    </source>
</reference>
<proteinExistence type="predicted"/>
<comment type="caution">
    <text evidence="1">The sequence shown here is derived from an EMBL/GenBank/DDBJ whole genome shotgun (WGS) entry which is preliminary data.</text>
</comment>
<protein>
    <submittedName>
        <fullName evidence="1">Uncharacterized protein</fullName>
    </submittedName>
</protein>